<reference evidence="2 3" key="1">
    <citation type="submission" date="2016-07" db="EMBL/GenBank/DDBJ databases">
        <title>Draft Genome Sequence of Methylobrevis pamukkalensis PK2.</title>
        <authorList>
            <person name="Vasilenko O.V."/>
            <person name="Doronina N.V."/>
            <person name="Shmareva M.N."/>
            <person name="Tarlachkov S.V."/>
            <person name="Mustakhimov I."/>
            <person name="Trotsenko Y.A."/>
        </authorList>
    </citation>
    <scope>NUCLEOTIDE SEQUENCE [LARGE SCALE GENOMIC DNA]</scope>
    <source>
        <strain evidence="2 3">PK2</strain>
    </source>
</reference>
<dbReference type="RefSeq" id="WP_069307393.1">
    <property type="nucleotide sequence ID" value="NZ_MCRJ01000075.1"/>
</dbReference>
<comment type="caution">
    <text evidence="2">The sequence shown here is derived from an EMBL/GenBank/DDBJ whole genome shotgun (WGS) entry which is preliminary data.</text>
</comment>
<dbReference type="Proteomes" id="UP000094622">
    <property type="component" value="Unassembled WGS sequence"/>
</dbReference>
<accession>A0A1E3H0B0</accession>
<dbReference type="OrthoDB" id="5457915at2"/>
<gene>
    <name evidence="2" type="ORF">A6302_02920</name>
</gene>
<dbReference type="Pfam" id="PF05016">
    <property type="entry name" value="ParE_toxin"/>
    <property type="match status" value="1"/>
</dbReference>
<dbReference type="AlphaFoldDB" id="A0A1E3H0B0"/>
<evidence type="ECO:0000313" key="3">
    <source>
        <dbReference type="Proteomes" id="UP000094622"/>
    </source>
</evidence>
<dbReference type="Gene3D" id="3.30.2310.20">
    <property type="entry name" value="RelE-like"/>
    <property type="match status" value="1"/>
</dbReference>
<protein>
    <submittedName>
        <fullName evidence="2">Plasmid stabilization system protein</fullName>
    </submittedName>
</protein>
<dbReference type="InterPro" id="IPR007712">
    <property type="entry name" value="RelE/ParE_toxin"/>
</dbReference>
<dbReference type="EMBL" id="MCRJ01000075">
    <property type="protein sequence ID" value="ODN69753.1"/>
    <property type="molecule type" value="Genomic_DNA"/>
</dbReference>
<proteinExistence type="predicted"/>
<name>A0A1E3H0B0_9HYPH</name>
<dbReference type="InterPro" id="IPR035093">
    <property type="entry name" value="RelE/ParE_toxin_dom_sf"/>
</dbReference>
<evidence type="ECO:0000256" key="1">
    <source>
        <dbReference type="ARBA" id="ARBA00022649"/>
    </source>
</evidence>
<evidence type="ECO:0000313" key="2">
    <source>
        <dbReference type="EMBL" id="ODN69753.1"/>
    </source>
</evidence>
<organism evidence="2 3">
    <name type="scientific">Methylobrevis pamukkalensis</name>
    <dbReference type="NCBI Taxonomy" id="1439726"/>
    <lineage>
        <taxon>Bacteria</taxon>
        <taxon>Pseudomonadati</taxon>
        <taxon>Pseudomonadota</taxon>
        <taxon>Alphaproteobacteria</taxon>
        <taxon>Hyphomicrobiales</taxon>
        <taxon>Pleomorphomonadaceae</taxon>
        <taxon>Methylobrevis</taxon>
    </lineage>
</organism>
<keyword evidence="3" id="KW-1185">Reference proteome</keyword>
<keyword evidence="1" id="KW-1277">Toxin-antitoxin system</keyword>
<sequence>MPRLKYLASARDDLVDIFSYVATTGGDIDVGRRVVGMLRGKCAELAALPGRIGRPRPELRPDIRSFPFKGYVIFFRYADDTFEVVDILERHRDVGPHFSDED</sequence>